<dbReference type="OrthoDB" id="2922289at2759"/>
<feature type="compositionally biased region" description="Basic and acidic residues" evidence="1">
    <location>
        <begin position="896"/>
        <end position="907"/>
    </location>
</feature>
<evidence type="ECO:0000313" key="3">
    <source>
        <dbReference type="Proteomes" id="UP000235672"/>
    </source>
</evidence>
<accession>A0A2J6PME0</accession>
<protein>
    <submittedName>
        <fullName evidence="2">Uncharacterized protein</fullName>
    </submittedName>
</protein>
<reference evidence="2 3" key="1">
    <citation type="submission" date="2016-05" db="EMBL/GenBank/DDBJ databases">
        <title>A degradative enzymes factory behind the ericoid mycorrhizal symbiosis.</title>
        <authorList>
            <consortium name="DOE Joint Genome Institute"/>
            <person name="Martino E."/>
            <person name="Morin E."/>
            <person name="Grelet G."/>
            <person name="Kuo A."/>
            <person name="Kohler A."/>
            <person name="Daghino S."/>
            <person name="Barry K."/>
            <person name="Choi C."/>
            <person name="Cichocki N."/>
            <person name="Clum A."/>
            <person name="Copeland A."/>
            <person name="Hainaut M."/>
            <person name="Haridas S."/>
            <person name="Labutti K."/>
            <person name="Lindquist E."/>
            <person name="Lipzen A."/>
            <person name="Khouja H.-R."/>
            <person name="Murat C."/>
            <person name="Ohm R."/>
            <person name="Olson A."/>
            <person name="Spatafora J."/>
            <person name="Veneault-Fourrey C."/>
            <person name="Henrissat B."/>
            <person name="Grigoriev I."/>
            <person name="Martin F."/>
            <person name="Perotto S."/>
        </authorList>
    </citation>
    <scope>NUCLEOTIDE SEQUENCE [LARGE SCALE GENOMIC DNA]</scope>
    <source>
        <strain evidence="2 3">UAMH 7357</strain>
    </source>
</reference>
<feature type="region of interest" description="Disordered" evidence="1">
    <location>
        <begin position="894"/>
        <end position="928"/>
    </location>
</feature>
<dbReference type="AlphaFoldDB" id="A0A2J6PME0"/>
<dbReference type="STRING" id="1745343.A0A2J6PME0"/>
<evidence type="ECO:0000313" key="2">
    <source>
        <dbReference type="EMBL" id="PMD15200.1"/>
    </source>
</evidence>
<sequence length="1059" mass="122569">MASPFGRPETPPCECRDCTKSFRTVEQQKQEKYRYSRSLSDDEAREVVQDALKSIKSDWEWLFTHVDQYGELIEERWKRKTRLERFLSLQIAMGDYALPRDLILWRDNPFPSPEGEPARNRKAFLLNYLTTNRLTLDPQRLIGMLWGRALYTPREWAICDNQRLEWVWKSGSVKIDFSGLVLNIEPLTPHYWELVDWQAMIFKHRLAIGFPRAILLLEAQQTILTLLKNVVNDILISGLPEVEHQEPFLYCKLHKYASEDELWCSYLNQPFTGLRCFDIPHMANTMALTRSIAVAYHLRFLQTKPEYLQRMVFQISAAIGPGREEDYVLRQTVAEISYDIWNYWSWKLIVSACKNIIQQRVGFNTANSPREREIWFLRTQAAFLELSILLNEQLEDRASYLPLLLSSRESFSRYFTRNDENQVVLNEQLLGEARNDDLFTLLWDISNIARSRHPTEVDVDTALALLEDRVRWNKIARDRIDERVYSCLSDLGAIHDLKSRLGVRRPAPDRTIARRFLKDGNAVASGYRILLDRLARKVRDIDFKNFDLPKAGAPSKGLRRFLKAMKLQNLPAEALTSDEKHSVKVTLGTFWYMMRFQRHWLFENGVRQKKCQWTAQDIESDLNHISVLREGIGRPRINPKQQEEMLGDIEIPELTQPAVLPQNGNSSPDREEPLTPSIEEATKTILGVTPNMNTPPADVTLKEVIIPVKDTWALILKLAIKSSEEQQKTVDWKTFLIFMEDLGYSARTSTFDCIFEPMFAKRVFVGKWQGNNVGEWKYGGAIDFRKPLPSGKLDGCMLKAMLGRLGIYFAENGITVRFRRIYKGKQNGCTRIRRMERTSLPMIEDWGEDEREGEEEEDAAEDDDDEEDEHYASLRKENEKLASIINHLNQMQKVGKGADDSMAKDSKEDDDSDSDVEMTDAEQMQEAAVSAEEDLVRGMGRLAEIVHEAAAPDLTERAVDLTAVPIQLRLKVKKEEVGKTHESQESELIEEKTSENKEKASSEGDEAEDIQQLAEKVDERQLRRKRTGNSRAETQQEDTEELVLSYNLRPRKRQKIYKV</sequence>
<organism evidence="2 3">
    <name type="scientific">Hyaloscypha hepaticicola</name>
    <dbReference type="NCBI Taxonomy" id="2082293"/>
    <lineage>
        <taxon>Eukaryota</taxon>
        <taxon>Fungi</taxon>
        <taxon>Dikarya</taxon>
        <taxon>Ascomycota</taxon>
        <taxon>Pezizomycotina</taxon>
        <taxon>Leotiomycetes</taxon>
        <taxon>Helotiales</taxon>
        <taxon>Hyaloscyphaceae</taxon>
        <taxon>Hyaloscypha</taxon>
    </lineage>
</organism>
<feature type="region of interest" description="Disordered" evidence="1">
    <location>
        <begin position="972"/>
        <end position="1042"/>
    </location>
</feature>
<evidence type="ECO:0000256" key="1">
    <source>
        <dbReference type="SAM" id="MobiDB-lite"/>
    </source>
</evidence>
<feature type="compositionally biased region" description="Acidic residues" evidence="1">
    <location>
        <begin position="908"/>
        <end position="920"/>
    </location>
</feature>
<dbReference type="Proteomes" id="UP000235672">
    <property type="component" value="Unassembled WGS sequence"/>
</dbReference>
<dbReference type="EMBL" id="KZ613515">
    <property type="protein sequence ID" value="PMD15200.1"/>
    <property type="molecule type" value="Genomic_DNA"/>
</dbReference>
<feature type="region of interest" description="Disordered" evidence="1">
    <location>
        <begin position="840"/>
        <end position="871"/>
    </location>
</feature>
<feature type="compositionally biased region" description="Acidic residues" evidence="1">
    <location>
        <begin position="845"/>
        <end position="869"/>
    </location>
</feature>
<feature type="compositionally biased region" description="Basic and acidic residues" evidence="1">
    <location>
        <begin position="973"/>
        <end position="1002"/>
    </location>
</feature>
<gene>
    <name evidence="2" type="ORF">NA56DRAFT_693481</name>
</gene>
<name>A0A2J6PME0_9HELO</name>
<keyword evidence="3" id="KW-1185">Reference proteome</keyword>
<proteinExistence type="predicted"/>